<dbReference type="OrthoDB" id="8119704at2759"/>
<evidence type="ECO:0000313" key="4">
    <source>
        <dbReference type="EMBL" id="KAF2026089.1"/>
    </source>
</evidence>
<comment type="caution">
    <text evidence="4">The sequence shown here is derived from an EMBL/GenBank/DDBJ whole genome shotgun (WGS) entry which is preliminary data.</text>
</comment>
<gene>
    <name evidence="4" type="ORF">EK21DRAFT_74968</name>
</gene>
<dbReference type="FunFam" id="3.40.50.1820:FF:000039">
    <property type="entry name" value="Esterase ybfF"/>
    <property type="match status" value="1"/>
</dbReference>
<dbReference type="Gene3D" id="3.40.50.1820">
    <property type="entry name" value="alpha/beta hydrolase"/>
    <property type="match status" value="1"/>
</dbReference>
<dbReference type="AlphaFoldDB" id="A0A9P4H2E5"/>
<protein>
    <submittedName>
        <fullName evidence="4">Alpha/beta-hydrolase</fullName>
    </submittedName>
</protein>
<evidence type="ECO:0000313" key="5">
    <source>
        <dbReference type="Proteomes" id="UP000799777"/>
    </source>
</evidence>
<dbReference type="Pfam" id="PF00561">
    <property type="entry name" value="Abhydrolase_1"/>
    <property type="match status" value="1"/>
</dbReference>
<dbReference type="SUPFAM" id="SSF53474">
    <property type="entry name" value="alpha/beta-Hydrolases"/>
    <property type="match status" value="1"/>
</dbReference>
<feature type="domain" description="AB hydrolase-1" evidence="3">
    <location>
        <begin position="65"/>
        <end position="300"/>
    </location>
</feature>
<dbReference type="Proteomes" id="UP000799777">
    <property type="component" value="Unassembled WGS sequence"/>
</dbReference>
<proteinExistence type="inferred from homology"/>
<reference evidence="4" key="1">
    <citation type="journal article" date="2020" name="Stud. Mycol.">
        <title>101 Dothideomycetes genomes: a test case for predicting lifestyles and emergence of pathogens.</title>
        <authorList>
            <person name="Haridas S."/>
            <person name="Albert R."/>
            <person name="Binder M."/>
            <person name="Bloem J."/>
            <person name="Labutti K."/>
            <person name="Salamov A."/>
            <person name="Andreopoulos B."/>
            <person name="Baker S."/>
            <person name="Barry K."/>
            <person name="Bills G."/>
            <person name="Bluhm B."/>
            <person name="Cannon C."/>
            <person name="Castanera R."/>
            <person name="Culley D."/>
            <person name="Daum C."/>
            <person name="Ezra D."/>
            <person name="Gonzalez J."/>
            <person name="Henrissat B."/>
            <person name="Kuo A."/>
            <person name="Liang C."/>
            <person name="Lipzen A."/>
            <person name="Lutzoni F."/>
            <person name="Magnuson J."/>
            <person name="Mondo S."/>
            <person name="Nolan M."/>
            <person name="Ohm R."/>
            <person name="Pangilinan J."/>
            <person name="Park H.-J."/>
            <person name="Ramirez L."/>
            <person name="Alfaro M."/>
            <person name="Sun H."/>
            <person name="Tritt A."/>
            <person name="Yoshinaga Y."/>
            <person name="Zwiers L.-H."/>
            <person name="Turgeon B."/>
            <person name="Goodwin S."/>
            <person name="Spatafora J."/>
            <person name="Crous P."/>
            <person name="Grigoriev I."/>
        </authorList>
    </citation>
    <scope>NUCLEOTIDE SEQUENCE</scope>
    <source>
        <strain evidence="4">CBS 110217</strain>
    </source>
</reference>
<dbReference type="PANTHER" id="PTHR46118:SF4">
    <property type="entry name" value="PROTEIN ABHD11"/>
    <property type="match status" value="1"/>
</dbReference>
<organism evidence="4 5">
    <name type="scientific">Setomelanomma holmii</name>
    <dbReference type="NCBI Taxonomy" id="210430"/>
    <lineage>
        <taxon>Eukaryota</taxon>
        <taxon>Fungi</taxon>
        <taxon>Dikarya</taxon>
        <taxon>Ascomycota</taxon>
        <taxon>Pezizomycotina</taxon>
        <taxon>Dothideomycetes</taxon>
        <taxon>Pleosporomycetidae</taxon>
        <taxon>Pleosporales</taxon>
        <taxon>Pleosporineae</taxon>
        <taxon>Phaeosphaeriaceae</taxon>
        <taxon>Setomelanomma</taxon>
    </lineage>
</organism>
<dbReference type="PANTHER" id="PTHR46118">
    <property type="entry name" value="PROTEIN ABHD11"/>
    <property type="match status" value="1"/>
</dbReference>
<evidence type="ECO:0000256" key="1">
    <source>
        <dbReference type="ARBA" id="ARBA00008645"/>
    </source>
</evidence>
<dbReference type="InterPro" id="IPR000073">
    <property type="entry name" value="AB_hydrolase_1"/>
</dbReference>
<evidence type="ECO:0000259" key="3">
    <source>
        <dbReference type="Pfam" id="PF00561"/>
    </source>
</evidence>
<comment type="similarity">
    <text evidence="1">Belongs to the AB hydrolase superfamily.</text>
</comment>
<evidence type="ECO:0000256" key="2">
    <source>
        <dbReference type="ARBA" id="ARBA00022801"/>
    </source>
</evidence>
<accession>A0A9P4H2E5</accession>
<dbReference type="GO" id="GO:0005739">
    <property type="term" value="C:mitochondrion"/>
    <property type="evidence" value="ECO:0007669"/>
    <property type="project" value="TreeGrafter"/>
</dbReference>
<keyword evidence="2" id="KW-0378">Hydrolase</keyword>
<dbReference type="EMBL" id="ML978250">
    <property type="protein sequence ID" value="KAF2026089.1"/>
    <property type="molecule type" value="Genomic_DNA"/>
</dbReference>
<sequence>MRSISRSIPRLYAIFLHPKHAPTLQFCNVMAQPAWARCFHASASVNIVDLAYTLHDNKGSVKGDPIVIVHGLFGSKKNNRSVSNALARALDRPVYAIDTRNHGDSPHNKVHNYSALADDIEAFLKKHALKNSTLIGHSMGAKTVMTLALRNPDSCANIIPVDNAPVDAALSSDFPKYAEGMQRVEAAKPKSQKEADAILQPYAKDLPVRQFLLTNLVRPGPSEPLKFRIPVKILTDALDNMSDFPFNDPDQTRFGKRALFIRGKKSHYVSDETLPIIGRFFPRFEVVDIDAGHWVISEKPEEFIKAVVDFLQEKDE</sequence>
<dbReference type="GO" id="GO:0052689">
    <property type="term" value="F:carboxylic ester hydrolase activity"/>
    <property type="evidence" value="ECO:0007669"/>
    <property type="project" value="TreeGrafter"/>
</dbReference>
<dbReference type="InterPro" id="IPR029058">
    <property type="entry name" value="AB_hydrolase_fold"/>
</dbReference>
<keyword evidence="5" id="KW-1185">Reference proteome</keyword>
<name>A0A9P4H2E5_9PLEO</name>